<comment type="caution">
    <text evidence="3">The sequence shown here is derived from an EMBL/GenBank/DDBJ whole genome shotgun (WGS) entry which is preliminary data.</text>
</comment>
<dbReference type="SMART" id="SM00338">
    <property type="entry name" value="BRLZ"/>
    <property type="match status" value="1"/>
</dbReference>
<dbReference type="PROSITE" id="PS50217">
    <property type="entry name" value="BZIP"/>
    <property type="match status" value="1"/>
</dbReference>
<evidence type="ECO:0000313" key="4">
    <source>
        <dbReference type="Proteomes" id="UP000242877"/>
    </source>
</evidence>
<dbReference type="InterPro" id="IPR046347">
    <property type="entry name" value="bZIP_sf"/>
</dbReference>
<feature type="compositionally biased region" description="Low complexity" evidence="1">
    <location>
        <begin position="47"/>
        <end position="58"/>
    </location>
</feature>
<feature type="compositionally biased region" description="Low complexity" evidence="1">
    <location>
        <begin position="303"/>
        <end position="348"/>
    </location>
</feature>
<proteinExistence type="predicted"/>
<dbReference type="VEuPathDB" id="FungiDB:AAP_02948"/>
<dbReference type="GO" id="GO:0003700">
    <property type="term" value="F:DNA-binding transcription factor activity"/>
    <property type="evidence" value="ECO:0007669"/>
    <property type="project" value="InterPro"/>
</dbReference>
<dbReference type="AlphaFoldDB" id="A0A162IEJ7"/>
<evidence type="ECO:0000313" key="3">
    <source>
        <dbReference type="EMBL" id="KZZ92293.1"/>
    </source>
</evidence>
<keyword evidence="4" id="KW-1185">Reference proteome</keyword>
<accession>A0A162IEJ7</accession>
<dbReference type="SUPFAM" id="SSF57959">
    <property type="entry name" value="Leucine zipper domain"/>
    <property type="match status" value="1"/>
</dbReference>
<sequence>MSAIVFATVSFYQPARQRMHSFEPGSPTGRPFPTCVPQDHFSRTPVTASTATTATTSATATATTATTATTASGFVSEPSSTYLNPASAFSTSTVDDLYLNSFPALSHTLSSDKAVSAVDTLSSTSSHQPSPDTFTNYKKDFHLDPGQFHSGVDYFGDLIQSDSHAGSASANAGHQVYHDPFAFDPMSWEFDINHALEAAFLTQAPPYPSLVATVAGESGDGSASSNGVVGGGHAGTVNSHVNVNPINRSANIDGNTSSSPKTLSISSTSSTSTTKPRTTKRFSPNSVPVSTDTQSSKRRKRTVATASSTSPTVSHSSNATDSPTATASASASAPADASVSPPSTAADSAAEKRRRNTLAARRCRQRQLDRVAALESALEEALKERDDARVEIARLKGENEVLRSLIGPGKR</sequence>
<reference evidence="3 4" key="1">
    <citation type="journal article" date="2016" name="Genome Biol. Evol.">
        <title>Divergent and convergent evolution of fungal pathogenicity.</title>
        <authorList>
            <person name="Shang Y."/>
            <person name="Xiao G."/>
            <person name="Zheng P."/>
            <person name="Cen K."/>
            <person name="Zhan S."/>
            <person name="Wang C."/>
        </authorList>
    </citation>
    <scope>NUCLEOTIDE SEQUENCE [LARGE SCALE GENOMIC DNA]</scope>
    <source>
        <strain evidence="3 4">ARSEF 7405</strain>
    </source>
</reference>
<feature type="region of interest" description="Disordered" evidence="1">
    <location>
        <begin position="39"/>
        <end position="58"/>
    </location>
</feature>
<gene>
    <name evidence="3" type="ORF">AAP_02948</name>
</gene>
<protein>
    <submittedName>
        <fullName evidence="3">BZIP transcription factor, bZIP-1</fullName>
    </submittedName>
</protein>
<feature type="domain" description="BZIP" evidence="2">
    <location>
        <begin position="351"/>
        <end position="406"/>
    </location>
</feature>
<dbReference type="Proteomes" id="UP000242877">
    <property type="component" value="Unassembled WGS sequence"/>
</dbReference>
<feature type="compositionally biased region" description="Polar residues" evidence="1">
    <location>
        <begin position="236"/>
        <end position="255"/>
    </location>
</feature>
<feature type="compositionally biased region" description="Polar residues" evidence="1">
    <location>
        <begin position="285"/>
        <end position="294"/>
    </location>
</feature>
<dbReference type="Gene3D" id="3.30.160.60">
    <property type="entry name" value="Classic Zinc Finger"/>
    <property type="match status" value="1"/>
</dbReference>
<feature type="region of interest" description="Disordered" evidence="1">
    <location>
        <begin position="216"/>
        <end position="367"/>
    </location>
</feature>
<evidence type="ECO:0000259" key="2">
    <source>
        <dbReference type="PROSITE" id="PS50217"/>
    </source>
</evidence>
<evidence type="ECO:0000256" key="1">
    <source>
        <dbReference type="SAM" id="MobiDB-lite"/>
    </source>
</evidence>
<dbReference type="CDD" id="cd12193">
    <property type="entry name" value="bZIP_GCN4"/>
    <property type="match status" value="1"/>
</dbReference>
<dbReference type="PROSITE" id="PS00036">
    <property type="entry name" value="BZIP_BASIC"/>
    <property type="match status" value="1"/>
</dbReference>
<dbReference type="InterPro" id="IPR004827">
    <property type="entry name" value="bZIP"/>
</dbReference>
<feature type="compositionally biased region" description="Basic residues" evidence="1">
    <location>
        <begin position="352"/>
        <end position="365"/>
    </location>
</feature>
<organism evidence="3 4">
    <name type="scientific">Ascosphaera apis ARSEF 7405</name>
    <dbReference type="NCBI Taxonomy" id="392613"/>
    <lineage>
        <taxon>Eukaryota</taxon>
        <taxon>Fungi</taxon>
        <taxon>Dikarya</taxon>
        <taxon>Ascomycota</taxon>
        <taxon>Pezizomycotina</taxon>
        <taxon>Eurotiomycetes</taxon>
        <taxon>Eurotiomycetidae</taxon>
        <taxon>Onygenales</taxon>
        <taxon>Ascosphaeraceae</taxon>
        <taxon>Ascosphaera</taxon>
    </lineage>
</organism>
<name>A0A162IEJ7_9EURO</name>
<dbReference type="OrthoDB" id="10640663at2759"/>
<dbReference type="EMBL" id="AZGZ01000011">
    <property type="protein sequence ID" value="KZZ92293.1"/>
    <property type="molecule type" value="Genomic_DNA"/>
</dbReference>
<feature type="compositionally biased region" description="Low complexity" evidence="1">
    <location>
        <begin position="256"/>
        <end position="284"/>
    </location>
</feature>